<feature type="transmembrane region" description="Helical" evidence="2">
    <location>
        <begin position="40"/>
        <end position="61"/>
    </location>
</feature>
<evidence type="ECO:0000256" key="1">
    <source>
        <dbReference type="ARBA" id="ARBA00022837"/>
    </source>
</evidence>
<dbReference type="PROSITE" id="PS00018">
    <property type="entry name" value="EF_HAND_1"/>
    <property type="match status" value="1"/>
</dbReference>
<sequence>MPYDRIADSGIIDDESDVAPTQSWLQKQVQMVKNKISLQLLGFIAGALLIFDGVVGIFFGSAFGLDAVHVLLEMVMVFAGFVVLMIEGADKLCTPDDEGVAWCQLYRGKLFHFARFLFVPIGRGYFYLYISVMLLAQYPDPVDLGVFFYMFFFTIFCLNVGYQTQRKLYELKCEFDCTEDLNSALVKTEGFVENEGRMITKVQFEKWAREQLSVIFERNELDAAFLTIDADQDGFISFNEMEEWWGHDI</sequence>
<dbReference type="GO" id="GO:0005509">
    <property type="term" value="F:calcium ion binding"/>
    <property type="evidence" value="ECO:0007669"/>
    <property type="project" value="InterPro"/>
</dbReference>
<dbReference type="InterPro" id="IPR011992">
    <property type="entry name" value="EF-hand-dom_pair"/>
</dbReference>
<keyword evidence="1" id="KW-0106">Calcium</keyword>
<dbReference type="PROSITE" id="PS50222">
    <property type="entry name" value="EF_HAND_2"/>
    <property type="match status" value="1"/>
</dbReference>
<accession>A0A7S2BIJ1</accession>
<organism evidence="4">
    <name type="scientific">Florenciella parvula</name>
    <dbReference type="NCBI Taxonomy" id="236787"/>
    <lineage>
        <taxon>Eukaryota</taxon>
        <taxon>Sar</taxon>
        <taxon>Stramenopiles</taxon>
        <taxon>Ochrophyta</taxon>
        <taxon>Dictyochophyceae</taxon>
        <taxon>Florenciellales</taxon>
        <taxon>Florenciella</taxon>
    </lineage>
</organism>
<protein>
    <recommendedName>
        <fullName evidence="3">EF-hand domain-containing protein</fullName>
    </recommendedName>
</protein>
<evidence type="ECO:0000313" key="4">
    <source>
        <dbReference type="EMBL" id="CAD9397663.1"/>
    </source>
</evidence>
<name>A0A7S2BIJ1_9STRA</name>
<dbReference type="InterPro" id="IPR018247">
    <property type="entry name" value="EF_Hand_1_Ca_BS"/>
</dbReference>
<proteinExistence type="predicted"/>
<dbReference type="SUPFAM" id="SSF47473">
    <property type="entry name" value="EF-hand"/>
    <property type="match status" value="1"/>
</dbReference>
<feature type="transmembrane region" description="Helical" evidence="2">
    <location>
        <begin position="116"/>
        <end position="138"/>
    </location>
</feature>
<feature type="domain" description="EF-hand" evidence="3">
    <location>
        <begin position="216"/>
        <end position="249"/>
    </location>
</feature>
<keyword evidence="2" id="KW-0472">Membrane</keyword>
<gene>
    <name evidence="4" type="ORF">FPAR1323_LOCUS4256</name>
</gene>
<dbReference type="SMART" id="SM00054">
    <property type="entry name" value="EFh"/>
    <property type="match status" value="1"/>
</dbReference>
<feature type="transmembrane region" description="Helical" evidence="2">
    <location>
        <begin position="67"/>
        <end position="86"/>
    </location>
</feature>
<dbReference type="Gene3D" id="1.10.238.10">
    <property type="entry name" value="EF-hand"/>
    <property type="match status" value="1"/>
</dbReference>
<evidence type="ECO:0000256" key="2">
    <source>
        <dbReference type="SAM" id="Phobius"/>
    </source>
</evidence>
<evidence type="ECO:0000259" key="3">
    <source>
        <dbReference type="PROSITE" id="PS50222"/>
    </source>
</evidence>
<dbReference type="AlphaFoldDB" id="A0A7S2BIJ1"/>
<dbReference type="EMBL" id="HBGT01007865">
    <property type="protein sequence ID" value="CAD9397663.1"/>
    <property type="molecule type" value="Transcribed_RNA"/>
</dbReference>
<dbReference type="InterPro" id="IPR002048">
    <property type="entry name" value="EF_hand_dom"/>
</dbReference>
<keyword evidence="2" id="KW-0812">Transmembrane</keyword>
<keyword evidence="2" id="KW-1133">Transmembrane helix</keyword>
<feature type="transmembrane region" description="Helical" evidence="2">
    <location>
        <begin position="144"/>
        <end position="162"/>
    </location>
</feature>
<reference evidence="4" key="1">
    <citation type="submission" date="2021-01" db="EMBL/GenBank/DDBJ databases">
        <authorList>
            <person name="Corre E."/>
            <person name="Pelletier E."/>
            <person name="Niang G."/>
            <person name="Scheremetjew M."/>
            <person name="Finn R."/>
            <person name="Kale V."/>
            <person name="Holt S."/>
            <person name="Cochrane G."/>
            <person name="Meng A."/>
            <person name="Brown T."/>
            <person name="Cohen L."/>
        </authorList>
    </citation>
    <scope>NUCLEOTIDE SEQUENCE</scope>
    <source>
        <strain evidence="4">RCC1693</strain>
    </source>
</reference>